<dbReference type="Proteomes" id="UP000283522">
    <property type="component" value="Unassembled WGS sequence"/>
</dbReference>
<dbReference type="OrthoDB" id="1118958at2"/>
<evidence type="ECO:0000313" key="3">
    <source>
        <dbReference type="Proteomes" id="UP000283522"/>
    </source>
</evidence>
<organism evidence="2 3">
    <name type="scientific">Algoriphagus lacus</name>
    <dbReference type="NCBI Taxonomy" id="2056311"/>
    <lineage>
        <taxon>Bacteria</taxon>
        <taxon>Pseudomonadati</taxon>
        <taxon>Bacteroidota</taxon>
        <taxon>Cytophagia</taxon>
        <taxon>Cytophagales</taxon>
        <taxon>Cyclobacteriaceae</taxon>
        <taxon>Algoriphagus</taxon>
    </lineage>
</organism>
<dbReference type="AlphaFoldDB" id="A0A418PRF5"/>
<name>A0A418PRF5_9BACT</name>
<gene>
    <name evidence="2" type="ORF">D0X99_12060</name>
</gene>
<proteinExistence type="predicted"/>
<dbReference type="Pfam" id="PF12099">
    <property type="entry name" value="DUF3575"/>
    <property type="match status" value="1"/>
</dbReference>
<dbReference type="EMBL" id="QXML01000005">
    <property type="protein sequence ID" value="RIW15171.1"/>
    <property type="molecule type" value="Genomic_DNA"/>
</dbReference>
<comment type="caution">
    <text evidence="2">The sequence shown here is derived from an EMBL/GenBank/DDBJ whole genome shotgun (WGS) entry which is preliminary data.</text>
</comment>
<feature type="chain" id="PRO_5019423001" evidence="1">
    <location>
        <begin position="20"/>
        <end position="251"/>
    </location>
</feature>
<protein>
    <submittedName>
        <fullName evidence="2">DUF3575 domain-containing protein</fullName>
    </submittedName>
</protein>
<feature type="signal peptide" evidence="1">
    <location>
        <begin position="1"/>
        <end position="19"/>
    </location>
</feature>
<keyword evidence="1" id="KW-0732">Signal</keyword>
<accession>A0A418PRF5</accession>
<dbReference type="InterPro" id="IPR021958">
    <property type="entry name" value="DUF3575"/>
</dbReference>
<evidence type="ECO:0000313" key="2">
    <source>
        <dbReference type="EMBL" id="RIW15171.1"/>
    </source>
</evidence>
<dbReference type="RefSeq" id="WP_119478076.1">
    <property type="nucleotide sequence ID" value="NZ_QXML01000005.1"/>
</dbReference>
<keyword evidence="3" id="KW-1185">Reference proteome</keyword>
<evidence type="ECO:0000256" key="1">
    <source>
        <dbReference type="SAM" id="SignalP"/>
    </source>
</evidence>
<reference evidence="2 3" key="1">
    <citation type="submission" date="2018-09" db="EMBL/GenBank/DDBJ databases">
        <authorList>
            <person name="Wang X."/>
            <person name="Du Z."/>
        </authorList>
    </citation>
    <scope>NUCLEOTIDE SEQUENCE [LARGE SCALE GENOMIC DNA]</scope>
    <source>
        <strain evidence="2 3">N3</strain>
    </source>
</reference>
<sequence>MRTVLFFVLVVLSVQFSQAQDTTALSLRRNTFKIDLTGNLLYRNALNLSYERVVKRNQSFVVTAGYQEFPKMASFGENVEGKKEDNRNGYKFGGEYRFYLQKENKFAAPRGVYIGPYVTALGFKSDRKIVYSGTDVPEEANLNSKLNIVSVGAQLGYQFVFNDRWSIDLVLIGPSYSRYNFKTQLNGDFEFDPDNVENEILQAIIEKFPMLDDLLDQKELNSSGTLDTWALGYKYQFLIGYRFGKYKNLKK</sequence>